<dbReference type="EMBL" id="KD198829">
    <property type="protein sequence ID" value="EMS53088.1"/>
    <property type="molecule type" value="Genomic_DNA"/>
</dbReference>
<protein>
    <submittedName>
        <fullName evidence="1">Uncharacterized protein</fullName>
    </submittedName>
</protein>
<accession>M7YR49</accession>
<dbReference type="AlphaFoldDB" id="M7YR49"/>
<sequence length="61" mass="6704">MATNHNGDQGSGRGLLHPAGAHKLQCCFSNEMSCCTVLPHHRISISFRGLKIIVEQVEEIM</sequence>
<evidence type="ECO:0000313" key="1">
    <source>
        <dbReference type="EMBL" id="EMS53088.1"/>
    </source>
</evidence>
<gene>
    <name evidence="1" type="ORF">TRIUR3_23518</name>
</gene>
<reference evidence="1" key="1">
    <citation type="journal article" date="2013" name="Nature">
        <title>Draft genome of the wheat A-genome progenitor Triticum urartu.</title>
        <authorList>
            <person name="Ling H.Q."/>
            <person name="Zhao S."/>
            <person name="Liu D."/>
            <person name="Wang J."/>
            <person name="Sun H."/>
            <person name="Zhang C."/>
            <person name="Fan H."/>
            <person name="Li D."/>
            <person name="Dong L."/>
            <person name="Tao Y."/>
            <person name="Gao C."/>
            <person name="Wu H."/>
            <person name="Li Y."/>
            <person name="Cui Y."/>
            <person name="Guo X."/>
            <person name="Zheng S."/>
            <person name="Wang B."/>
            <person name="Yu K."/>
            <person name="Liang Q."/>
            <person name="Yang W."/>
            <person name="Lou X."/>
            <person name="Chen J."/>
            <person name="Feng M."/>
            <person name="Jian J."/>
            <person name="Zhang X."/>
            <person name="Luo G."/>
            <person name="Jiang Y."/>
            <person name="Liu J."/>
            <person name="Wang Z."/>
            <person name="Sha Y."/>
            <person name="Zhang B."/>
            <person name="Wu H."/>
            <person name="Tang D."/>
            <person name="Shen Q."/>
            <person name="Xue P."/>
            <person name="Zou S."/>
            <person name="Wang X."/>
            <person name="Liu X."/>
            <person name="Wang F."/>
            <person name="Yang Y."/>
            <person name="An X."/>
            <person name="Dong Z."/>
            <person name="Zhang K."/>
            <person name="Zhang X."/>
            <person name="Luo M.C."/>
            <person name="Dvorak J."/>
            <person name="Tong Y."/>
            <person name="Wang J."/>
            <person name="Yang H."/>
            <person name="Li Z."/>
            <person name="Wang D."/>
            <person name="Zhang A."/>
            <person name="Wang J."/>
        </authorList>
    </citation>
    <scope>NUCLEOTIDE SEQUENCE</scope>
</reference>
<organism evidence="1">
    <name type="scientific">Triticum urartu</name>
    <name type="common">Red wild einkorn</name>
    <name type="synonym">Crithodium urartu</name>
    <dbReference type="NCBI Taxonomy" id="4572"/>
    <lineage>
        <taxon>Eukaryota</taxon>
        <taxon>Viridiplantae</taxon>
        <taxon>Streptophyta</taxon>
        <taxon>Embryophyta</taxon>
        <taxon>Tracheophyta</taxon>
        <taxon>Spermatophyta</taxon>
        <taxon>Magnoliopsida</taxon>
        <taxon>Liliopsida</taxon>
        <taxon>Poales</taxon>
        <taxon>Poaceae</taxon>
        <taxon>BOP clade</taxon>
        <taxon>Pooideae</taxon>
        <taxon>Triticodae</taxon>
        <taxon>Triticeae</taxon>
        <taxon>Triticinae</taxon>
        <taxon>Triticum</taxon>
    </lineage>
</organism>
<name>M7YR49_TRIUA</name>
<proteinExistence type="predicted"/>